<sequence>MRALGSKGSPSARVRILSTEEVIFPILIIAIDVNNDGLHVIMVIIRHPVLVLKLPELSNSPGPHLLGGEKLGFLQCGLQVHPGELL</sequence>
<proteinExistence type="predicted"/>
<evidence type="ECO:0000313" key="2">
    <source>
        <dbReference type="Proteomes" id="UP000324222"/>
    </source>
</evidence>
<dbReference type="AlphaFoldDB" id="A0A5B7DC14"/>
<keyword evidence="2" id="KW-1185">Reference proteome</keyword>
<comment type="caution">
    <text evidence="1">The sequence shown here is derived from an EMBL/GenBank/DDBJ whole genome shotgun (WGS) entry which is preliminary data.</text>
</comment>
<accession>A0A5B7DC14</accession>
<name>A0A5B7DC14_PORTR</name>
<dbReference type="EMBL" id="VSRR010000695">
    <property type="protein sequence ID" value="MPC18595.1"/>
    <property type="molecule type" value="Genomic_DNA"/>
</dbReference>
<reference evidence="1 2" key="1">
    <citation type="submission" date="2019-05" db="EMBL/GenBank/DDBJ databases">
        <title>Another draft genome of Portunus trituberculatus and its Hox gene families provides insights of decapod evolution.</title>
        <authorList>
            <person name="Jeong J.-H."/>
            <person name="Song I."/>
            <person name="Kim S."/>
            <person name="Choi T."/>
            <person name="Kim D."/>
            <person name="Ryu S."/>
            <person name="Kim W."/>
        </authorList>
    </citation>
    <scope>NUCLEOTIDE SEQUENCE [LARGE SCALE GENOMIC DNA]</scope>
    <source>
        <tissue evidence="1">Muscle</tissue>
    </source>
</reference>
<organism evidence="1 2">
    <name type="scientific">Portunus trituberculatus</name>
    <name type="common">Swimming crab</name>
    <name type="synonym">Neptunus trituberculatus</name>
    <dbReference type="NCBI Taxonomy" id="210409"/>
    <lineage>
        <taxon>Eukaryota</taxon>
        <taxon>Metazoa</taxon>
        <taxon>Ecdysozoa</taxon>
        <taxon>Arthropoda</taxon>
        <taxon>Crustacea</taxon>
        <taxon>Multicrustacea</taxon>
        <taxon>Malacostraca</taxon>
        <taxon>Eumalacostraca</taxon>
        <taxon>Eucarida</taxon>
        <taxon>Decapoda</taxon>
        <taxon>Pleocyemata</taxon>
        <taxon>Brachyura</taxon>
        <taxon>Eubrachyura</taxon>
        <taxon>Portunoidea</taxon>
        <taxon>Portunidae</taxon>
        <taxon>Portuninae</taxon>
        <taxon>Portunus</taxon>
    </lineage>
</organism>
<dbReference type="Proteomes" id="UP000324222">
    <property type="component" value="Unassembled WGS sequence"/>
</dbReference>
<gene>
    <name evidence="1" type="ORF">E2C01_011483</name>
</gene>
<protein>
    <submittedName>
        <fullName evidence="1">Uncharacterized protein</fullName>
    </submittedName>
</protein>
<evidence type="ECO:0000313" key="1">
    <source>
        <dbReference type="EMBL" id="MPC18595.1"/>
    </source>
</evidence>